<comment type="similarity">
    <text evidence="4">Belongs to the GreA/GreB family. GreB subfamily.</text>
</comment>
<evidence type="ECO:0000256" key="2">
    <source>
        <dbReference type="ARBA" id="ARBA00023125"/>
    </source>
</evidence>
<dbReference type="HAMAP" id="MF_00105">
    <property type="entry name" value="GreA_GreB"/>
    <property type="match status" value="1"/>
</dbReference>
<reference evidence="7 8" key="1">
    <citation type="submission" date="2018-05" db="EMBL/GenBank/DDBJ databases">
        <title>Genomic Encyclopedia of Type Strains, Phase IV (KMG-IV): sequencing the most valuable type-strain genomes for metagenomic binning, comparative biology and taxonomic classification.</title>
        <authorList>
            <person name="Goeker M."/>
        </authorList>
    </citation>
    <scope>NUCLEOTIDE SEQUENCE [LARGE SCALE GENOMIC DNA]</scope>
    <source>
        <strain evidence="7 8">DSM 19792</strain>
    </source>
</reference>
<dbReference type="Pfam" id="PF01272">
    <property type="entry name" value="GreA_GreB"/>
    <property type="match status" value="1"/>
</dbReference>
<keyword evidence="7" id="KW-0648">Protein biosynthesis</keyword>
<evidence type="ECO:0000259" key="5">
    <source>
        <dbReference type="Pfam" id="PF01272"/>
    </source>
</evidence>
<keyword evidence="8" id="KW-1185">Reference proteome</keyword>
<dbReference type="SUPFAM" id="SSF46557">
    <property type="entry name" value="GreA transcript cleavage protein, N-terminal domain"/>
    <property type="match status" value="1"/>
</dbReference>
<dbReference type="PANTHER" id="PTHR30437:SF6">
    <property type="entry name" value="TRANSCRIPTION ELONGATION FACTOR GREB"/>
    <property type="match status" value="1"/>
</dbReference>
<dbReference type="EMBL" id="QJKB01000001">
    <property type="protein sequence ID" value="PXX46769.1"/>
    <property type="molecule type" value="Genomic_DNA"/>
</dbReference>
<dbReference type="InterPro" id="IPR036953">
    <property type="entry name" value="GreA/GreB_C_sf"/>
</dbReference>
<comment type="function">
    <text evidence="4">Necessary for efficient RNA polymerase transcription elongation past template-encoded arresting sites. The arresting sites in DNA have the property of trapping a certain fraction of elongating RNA polymerases that pass through, resulting in locked ternary complexes. Cleavage of the nascent transcript by cleavage factors such as GreA or GreB allows the resumption of elongation from the new 3'terminus. GreB releases sequences of up to 9 nucleotides in length.</text>
</comment>
<dbReference type="NCBIfam" id="TIGR01461">
    <property type="entry name" value="greB"/>
    <property type="match status" value="1"/>
</dbReference>
<evidence type="ECO:0000256" key="1">
    <source>
        <dbReference type="ARBA" id="ARBA00023015"/>
    </source>
</evidence>
<dbReference type="PROSITE" id="PS00830">
    <property type="entry name" value="GREAB_2"/>
    <property type="match status" value="1"/>
</dbReference>
<accession>A0A318JH97</accession>
<evidence type="ECO:0000259" key="6">
    <source>
        <dbReference type="Pfam" id="PF03449"/>
    </source>
</evidence>
<dbReference type="InterPro" id="IPR022691">
    <property type="entry name" value="Tscrpt_elong_fac_GreA/B_N"/>
</dbReference>
<keyword evidence="7" id="KW-0251">Elongation factor</keyword>
<keyword evidence="2 4" id="KW-0238">DNA-binding</keyword>
<proteinExistence type="inferred from homology"/>
<dbReference type="Gene3D" id="3.10.50.30">
    <property type="entry name" value="Transcription elongation factor, GreA/GreB, C-terminal domain"/>
    <property type="match status" value="1"/>
</dbReference>
<dbReference type="GO" id="GO:0003746">
    <property type="term" value="F:translation elongation factor activity"/>
    <property type="evidence" value="ECO:0007669"/>
    <property type="project" value="UniProtKB-KW"/>
</dbReference>
<dbReference type="Pfam" id="PF03449">
    <property type="entry name" value="GreA_GreB_N"/>
    <property type="match status" value="1"/>
</dbReference>
<dbReference type="SUPFAM" id="SSF54534">
    <property type="entry name" value="FKBP-like"/>
    <property type="match status" value="1"/>
</dbReference>
<gene>
    <name evidence="4" type="primary">greB</name>
    <name evidence="7" type="ORF">DFR42_101344</name>
</gene>
<dbReference type="Gene3D" id="1.10.287.180">
    <property type="entry name" value="Transcription elongation factor, GreA/GreB, N-terminal domain"/>
    <property type="match status" value="1"/>
</dbReference>
<dbReference type="InterPro" id="IPR006358">
    <property type="entry name" value="Tscrpt_elong_fac_GreB"/>
</dbReference>
<dbReference type="Proteomes" id="UP000247792">
    <property type="component" value="Unassembled WGS sequence"/>
</dbReference>
<dbReference type="GO" id="GO:0032784">
    <property type="term" value="P:regulation of DNA-templated transcription elongation"/>
    <property type="evidence" value="ECO:0007669"/>
    <property type="project" value="UniProtKB-UniRule"/>
</dbReference>
<evidence type="ECO:0000256" key="4">
    <source>
        <dbReference type="HAMAP-Rule" id="MF_00930"/>
    </source>
</evidence>
<dbReference type="InterPro" id="IPR018151">
    <property type="entry name" value="TF_GreA/GreB_CS"/>
</dbReference>
<dbReference type="GO" id="GO:0070063">
    <property type="term" value="F:RNA polymerase binding"/>
    <property type="evidence" value="ECO:0007669"/>
    <property type="project" value="InterPro"/>
</dbReference>
<dbReference type="InterPro" id="IPR036805">
    <property type="entry name" value="Tscrpt_elong_fac_GreA/B_N_sf"/>
</dbReference>
<dbReference type="GO" id="GO:0003677">
    <property type="term" value="F:DNA binding"/>
    <property type="evidence" value="ECO:0007669"/>
    <property type="project" value="UniProtKB-UniRule"/>
</dbReference>
<protein>
    <recommendedName>
        <fullName evidence="4">Transcription elongation factor GreB</fullName>
    </recommendedName>
    <alternativeName>
        <fullName evidence="4">Transcript cleavage factor GreB</fullName>
    </alternativeName>
</protein>
<comment type="caution">
    <text evidence="7">The sequence shown here is derived from an EMBL/GenBank/DDBJ whole genome shotgun (WGS) entry which is preliminary data.</text>
</comment>
<dbReference type="NCBIfam" id="NF002506">
    <property type="entry name" value="PRK01885.1"/>
    <property type="match status" value="1"/>
</dbReference>
<name>A0A318JH97_9BURK</name>
<keyword evidence="1 4" id="KW-0805">Transcription regulation</keyword>
<evidence type="ECO:0000313" key="7">
    <source>
        <dbReference type="EMBL" id="PXX46769.1"/>
    </source>
</evidence>
<dbReference type="InterPro" id="IPR023459">
    <property type="entry name" value="Tscrpt_elong_fac_GreA/B_fam"/>
</dbReference>
<dbReference type="InterPro" id="IPR028624">
    <property type="entry name" value="Tscrpt_elong_fac_GreA/B"/>
</dbReference>
<evidence type="ECO:0000256" key="3">
    <source>
        <dbReference type="ARBA" id="ARBA00023163"/>
    </source>
</evidence>
<keyword evidence="3 4" id="KW-0804">Transcription</keyword>
<feature type="domain" description="Transcription elongation factor GreA/GreB N-terminal" evidence="6">
    <location>
        <begin position="67"/>
        <end position="137"/>
    </location>
</feature>
<dbReference type="InterPro" id="IPR001437">
    <property type="entry name" value="Tscrpt_elong_fac_GreA/B_C"/>
</dbReference>
<dbReference type="GO" id="GO:0006354">
    <property type="term" value="P:DNA-templated transcription elongation"/>
    <property type="evidence" value="ECO:0007669"/>
    <property type="project" value="TreeGrafter"/>
</dbReference>
<dbReference type="HAMAP" id="MF_00930">
    <property type="entry name" value="GreB"/>
    <property type="match status" value="1"/>
</dbReference>
<dbReference type="AlphaFoldDB" id="A0A318JH97"/>
<sequence>MEALLNGNDKQSILLFYKLSVGFRCCKENYFGQVRYNEHMSKAFIKEADPDDEEEFGAPAIPAGIKNYMTPQGHQRMKDEFLHLMDVERPEIVNIVHWAASNGDRSENGDYIYGKKRLREIDRRIRFLTKRLDIAEVFDPRIHHGSDQIYFGATVTYENQNGEAHTVTIVGVDEFDPLQGKISWISPVARALIKARVDDTVTLRTPGGIEELTILEVDYPA</sequence>
<organism evidence="7 8">
    <name type="scientific">Undibacterium pigrum</name>
    <dbReference type="NCBI Taxonomy" id="401470"/>
    <lineage>
        <taxon>Bacteria</taxon>
        <taxon>Pseudomonadati</taxon>
        <taxon>Pseudomonadota</taxon>
        <taxon>Betaproteobacteria</taxon>
        <taxon>Burkholderiales</taxon>
        <taxon>Oxalobacteraceae</taxon>
        <taxon>Undibacterium</taxon>
    </lineage>
</organism>
<dbReference type="FunFam" id="3.10.50.30:FF:000001">
    <property type="entry name" value="Transcription elongation factor GreA"/>
    <property type="match status" value="1"/>
</dbReference>
<dbReference type="PANTHER" id="PTHR30437">
    <property type="entry name" value="TRANSCRIPTION ELONGATION FACTOR GREA"/>
    <property type="match status" value="1"/>
</dbReference>
<dbReference type="FunFam" id="1.10.287.180:FF:000001">
    <property type="entry name" value="Transcription elongation factor GreA"/>
    <property type="match status" value="1"/>
</dbReference>
<evidence type="ECO:0000313" key="8">
    <source>
        <dbReference type="Proteomes" id="UP000247792"/>
    </source>
</evidence>
<feature type="domain" description="Transcription elongation factor GreA/GreB C-terminal" evidence="5">
    <location>
        <begin position="146"/>
        <end position="219"/>
    </location>
</feature>